<name>A0ABT5HV89_9CAUL</name>
<dbReference type="EMBL" id="JAQQKX010000009">
    <property type="protein sequence ID" value="MDC7683996.1"/>
    <property type="molecule type" value="Genomic_DNA"/>
</dbReference>
<comment type="caution">
    <text evidence="3">The sequence shown here is derived from an EMBL/GenBank/DDBJ whole genome shotgun (WGS) entry which is preliminary data.</text>
</comment>
<dbReference type="InterPro" id="IPR028098">
    <property type="entry name" value="Glyco_trans_4-like_N"/>
</dbReference>
<dbReference type="Gene3D" id="3.40.50.2000">
    <property type="entry name" value="Glycogen Phosphorylase B"/>
    <property type="match status" value="2"/>
</dbReference>
<dbReference type="CDD" id="cd03819">
    <property type="entry name" value="GT4_WavL-like"/>
    <property type="match status" value="1"/>
</dbReference>
<keyword evidence="4" id="KW-1185">Reference proteome</keyword>
<accession>A0ABT5HV89</accession>
<protein>
    <submittedName>
        <fullName evidence="3">Glycosyltransferase family 4 protein</fullName>
    </submittedName>
</protein>
<dbReference type="RefSeq" id="WP_272748453.1">
    <property type="nucleotide sequence ID" value="NZ_JAQQKX010000009.1"/>
</dbReference>
<evidence type="ECO:0000259" key="2">
    <source>
        <dbReference type="Pfam" id="PF13439"/>
    </source>
</evidence>
<evidence type="ECO:0000313" key="4">
    <source>
        <dbReference type="Proteomes" id="UP001214854"/>
    </source>
</evidence>
<sequence length="381" mass="41145">MPNAFPYTVLQVVPELDTGGVEQTVVDIARAVIEAGGRAVVVSKGGRLEGYLKSIGAVVHRLPVHSKNPYVQWKNYFALKALIKQEKADIVHVRSRAPALSALPAAKALGVKTVTTYHGIYNAGSAAKRWYNGRMTTADITIANSNYTRDHILKTYDVDPTKVIAIPRGVDLSKFDPAAVDEARLDKLAKAWGIDRTDGRTRFLLAGRLTRWKGQALVIEALAQLADNRVQLILAGDDQGRAEYTTELKARILTHWLGDQVALAGHCSDMPAAYALCDFALAPSLEPEAFGRTAVEPQAMGKPVLAAKHGATVETVEDGVSGWLIAPGDKLAWADAMKAATLTTPDVRAEMGAAGQVRVREHFSLEAMCEATLAVYRSLLI</sequence>
<reference evidence="3 4" key="1">
    <citation type="submission" date="2023-01" db="EMBL/GenBank/DDBJ databases">
        <title>Novel species of the genus Asticcacaulis isolated from rivers.</title>
        <authorList>
            <person name="Lu H."/>
        </authorList>
    </citation>
    <scope>NUCLEOTIDE SEQUENCE [LARGE SCALE GENOMIC DNA]</scope>
    <source>
        <strain evidence="3 4">BYS171W</strain>
    </source>
</reference>
<dbReference type="SUPFAM" id="SSF53756">
    <property type="entry name" value="UDP-Glycosyltransferase/glycogen phosphorylase"/>
    <property type="match status" value="1"/>
</dbReference>
<dbReference type="InterPro" id="IPR050194">
    <property type="entry name" value="Glycosyltransferase_grp1"/>
</dbReference>
<feature type="domain" description="Glycosyl transferase family 1" evidence="1">
    <location>
        <begin position="198"/>
        <end position="355"/>
    </location>
</feature>
<dbReference type="InterPro" id="IPR001296">
    <property type="entry name" value="Glyco_trans_1"/>
</dbReference>
<dbReference type="PANTHER" id="PTHR45947:SF3">
    <property type="entry name" value="SULFOQUINOVOSYL TRANSFERASE SQD2"/>
    <property type="match status" value="1"/>
</dbReference>
<dbReference type="Pfam" id="PF13439">
    <property type="entry name" value="Glyco_transf_4"/>
    <property type="match status" value="1"/>
</dbReference>
<dbReference type="Proteomes" id="UP001214854">
    <property type="component" value="Unassembled WGS sequence"/>
</dbReference>
<dbReference type="PANTHER" id="PTHR45947">
    <property type="entry name" value="SULFOQUINOVOSYL TRANSFERASE SQD2"/>
    <property type="match status" value="1"/>
</dbReference>
<gene>
    <name evidence="3" type="ORF">PQU92_11965</name>
</gene>
<evidence type="ECO:0000313" key="3">
    <source>
        <dbReference type="EMBL" id="MDC7683996.1"/>
    </source>
</evidence>
<dbReference type="Pfam" id="PF00534">
    <property type="entry name" value="Glycos_transf_1"/>
    <property type="match status" value="1"/>
</dbReference>
<evidence type="ECO:0000259" key="1">
    <source>
        <dbReference type="Pfam" id="PF00534"/>
    </source>
</evidence>
<feature type="domain" description="Glycosyltransferase subfamily 4-like N-terminal" evidence="2">
    <location>
        <begin position="19"/>
        <end position="173"/>
    </location>
</feature>
<organism evidence="3 4">
    <name type="scientific">Asticcacaulis aquaticus</name>
    <dbReference type="NCBI Taxonomy" id="2984212"/>
    <lineage>
        <taxon>Bacteria</taxon>
        <taxon>Pseudomonadati</taxon>
        <taxon>Pseudomonadota</taxon>
        <taxon>Alphaproteobacteria</taxon>
        <taxon>Caulobacterales</taxon>
        <taxon>Caulobacteraceae</taxon>
        <taxon>Asticcacaulis</taxon>
    </lineage>
</organism>
<proteinExistence type="predicted"/>